<accession>B9KXZ6</accession>
<evidence type="ECO:0000313" key="3">
    <source>
        <dbReference type="Proteomes" id="UP000000447"/>
    </source>
</evidence>
<dbReference type="Proteomes" id="UP000000447">
    <property type="component" value="Chromosome"/>
</dbReference>
<dbReference type="AlphaFoldDB" id="B9KXZ6"/>
<gene>
    <name evidence="2" type="ordered locus">trd_0338</name>
</gene>
<evidence type="ECO:0000256" key="1">
    <source>
        <dbReference type="SAM" id="Phobius"/>
    </source>
</evidence>
<dbReference type="HOGENOM" id="CLU_1834239_0_0_0"/>
<dbReference type="KEGG" id="tro:trd_0338"/>
<feature type="transmembrane region" description="Helical" evidence="1">
    <location>
        <begin position="84"/>
        <end position="102"/>
    </location>
</feature>
<keyword evidence="1" id="KW-0472">Membrane</keyword>
<dbReference type="EMBL" id="CP001275">
    <property type="protein sequence ID" value="ACM04916.1"/>
    <property type="molecule type" value="Genomic_DNA"/>
</dbReference>
<reference evidence="2 3" key="1">
    <citation type="journal article" date="2009" name="PLoS ONE">
        <title>Complete genome sequence of the aerobic CO-oxidizing thermophile Thermomicrobium roseum.</title>
        <authorList>
            <person name="Wu D."/>
            <person name="Raymond J."/>
            <person name="Wu M."/>
            <person name="Chatterji S."/>
            <person name="Ren Q."/>
            <person name="Graham J.E."/>
            <person name="Bryant D.A."/>
            <person name="Robb F."/>
            <person name="Colman A."/>
            <person name="Tallon L.J."/>
            <person name="Badger J.H."/>
            <person name="Madupu R."/>
            <person name="Ward N.L."/>
            <person name="Eisen J.A."/>
        </authorList>
    </citation>
    <scope>NUCLEOTIDE SEQUENCE [LARGE SCALE GENOMIC DNA]</scope>
    <source>
        <strain evidence="3">ATCC 27502 / DSM 5159 / P-2</strain>
    </source>
</reference>
<keyword evidence="1" id="KW-1133">Transmembrane helix</keyword>
<keyword evidence="3" id="KW-1185">Reference proteome</keyword>
<feature type="transmembrane region" description="Helical" evidence="1">
    <location>
        <begin position="45"/>
        <end position="64"/>
    </location>
</feature>
<organism evidence="2 3">
    <name type="scientific">Thermomicrobium roseum (strain ATCC 27502 / DSM 5159 / P-2)</name>
    <dbReference type="NCBI Taxonomy" id="309801"/>
    <lineage>
        <taxon>Bacteria</taxon>
        <taxon>Pseudomonadati</taxon>
        <taxon>Thermomicrobiota</taxon>
        <taxon>Thermomicrobia</taxon>
        <taxon>Thermomicrobiales</taxon>
        <taxon>Thermomicrobiaceae</taxon>
        <taxon>Thermomicrobium</taxon>
    </lineage>
</organism>
<feature type="transmembrane region" description="Helical" evidence="1">
    <location>
        <begin position="13"/>
        <end position="33"/>
    </location>
</feature>
<feature type="transmembrane region" description="Helical" evidence="1">
    <location>
        <begin position="114"/>
        <end position="132"/>
    </location>
</feature>
<protein>
    <submittedName>
        <fullName evidence="2">Uncharacterized protein</fullName>
    </submittedName>
</protein>
<name>B9KXZ6_THERP</name>
<sequence>MRSPEREWSDRDILMLVAVAATAVLWPIGLLLTWASVRWRLRDKLIATILPLAGLILSLVILPAGARGIGLSGPSGLAWTVEVGHYAGLVGAPLLAALYLGIRARLPARLLGGLVLLALAILALGQLAFFLGGRLHPGGA</sequence>
<keyword evidence="1" id="KW-0812">Transmembrane</keyword>
<evidence type="ECO:0000313" key="2">
    <source>
        <dbReference type="EMBL" id="ACM04916.1"/>
    </source>
</evidence>
<proteinExistence type="predicted"/>